<evidence type="ECO:0000256" key="2">
    <source>
        <dbReference type="ARBA" id="ARBA00011322"/>
    </source>
</evidence>
<dbReference type="EMBL" id="JARGEQ010000008">
    <property type="protein sequence ID" value="MDF1585069.1"/>
    <property type="molecule type" value="Genomic_DNA"/>
</dbReference>
<dbReference type="GO" id="GO:0006260">
    <property type="term" value="P:DNA replication"/>
    <property type="evidence" value="ECO:0007669"/>
    <property type="project" value="UniProtKB-KW"/>
</dbReference>
<comment type="function">
    <text evidence="7">SbcCD cleaves DNA hairpin structures. These structures can inhibit DNA replication and are intermediates in certain DNA recombination reactions. The complex acts as a 3'-&gt;5' double strand exonuclease that can open hairpins. It also has a 5' single-strand endonuclease activity.</text>
</comment>
<dbReference type="Pfam" id="PF12320">
    <property type="entry name" value="SbcD_C"/>
    <property type="match status" value="1"/>
</dbReference>
<dbReference type="Gene3D" id="3.60.21.10">
    <property type="match status" value="1"/>
</dbReference>
<keyword evidence="7" id="KW-0235">DNA replication</keyword>
<dbReference type="RefSeq" id="WP_327787481.1">
    <property type="nucleotide sequence ID" value="NZ_JARGEQ010000008.1"/>
</dbReference>
<dbReference type="InterPro" id="IPR050535">
    <property type="entry name" value="DNA_Repair-Maintenance_Comp"/>
</dbReference>
<comment type="caution">
    <text evidence="10">The sequence shown here is derived from an EMBL/GenBank/DDBJ whole genome shotgun (WGS) entry which is preliminary data.</text>
</comment>
<keyword evidence="7" id="KW-0255">Endonuclease</keyword>
<dbReference type="Pfam" id="PF00149">
    <property type="entry name" value="Metallophos"/>
    <property type="match status" value="1"/>
</dbReference>
<organism evidence="10 11">
    <name type="scientific">Marinimicrococcus flavescens</name>
    <dbReference type="NCBI Taxonomy" id="3031815"/>
    <lineage>
        <taxon>Bacteria</taxon>
        <taxon>Pseudomonadati</taxon>
        <taxon>Pseudomonadota</taxon>
        <taxon>Alphaproteobacteria</taxon>
        <taxon>Geminicoccales</taxon>
        <taxon>Geminicoccaceae</taxon>
        <taxon>Marinimicrococcus</taxon>
    </lineage>
</organism>
<dbReference type="InterPro" id="IPR029052">
    <property type="entry name" value="Metallo-depent_PP-like"/>
</dbReference>
<evidence type="ECO:0000259" key="8">
    <source>
        <dbReference type="Pfam" id="PF00149"/>
    </source>
</evidence>
<dbReference type="InterPro" id="IPR004593">
    <property type="entry name" value="SbcD"/>
</dbReference>
<dbReference type="AlphaFoldDB" id="A0AAP3UYJ6"/>
<feature type="domain" description="Nuclease SbcCD subunit D C-terminal" evidence="9">
    <location>
        <begin position="263"/>
        <end position="346"/>
    </location>
</feature>
<dbReference type="InterPro" id="IPR026843">
    <property type="entry name" value="SbcD_C"/>
</dbReference>
<dbReference type="GO" id="GO:0006310">
    <property type="term" value="P:DNA recombination"/>
    <property type="evidence" value="ECO:0007669"/>
    <property type="project" value="UniProtKB-KW"/>
</dbReference>
<keyword evidence="4 7" id="KW-0540">Nuclease</keyword>
<dbReference type="CDD" id="cd00840">
    <property type="entry name" value="MPP_Mre11_N"/>
    <property type="match status" value="1"/>
</dbReference>
<evidence type="ECO:0000256" key="6">
    <source>
        <dbReference type="ARBA" id="ARBA00022839"/>
    </source>
</evidence>
<dbReference type="SUPFAM" id="SSF56300">
    <property type="entry name" value="Metallo-dependent phosphatases"/>
    <property type="match status" value="1"/>
</dbReference>
<name>A0AAP3UYJ6_9PROT</name>
<feature type="domain" description="Calcineurin-like phosphoesterase" evidence="8">
    <location>
        <begin position="1"/>
        <end position="88"/>
    </location>
</feature>
<gene>
    <name evidence="7" type="primary">sbcD</name>
    <name evidence="10" type="ORF">PZ740_01565</name>
</gene>
<accession>A0AAP3UYJ6</accession>
<keyword evidence="6 7" id="KW-0269">Exonuclease</keyword>
<dbReference type="InterPro" id="IPR004843">
    <property type="entry name" value="Calcineurin-like_PHP"/>
</dbReference>
<dbReference type="Proteomes" id="UP001301140">
    <property type="component" value="Unassembled WGS sequence"/>
</dbReference>
<evidence type="ECO:0000256" key="4">
    <source>
        <dbReference type="ARBA" id="ARBA00022722"/>
    </source>
</evidence>
<evidence type="ECO:0000256" key="3">
    <source>
        <dbReference type="ARBA" id="ARBA00013365"/>
    </source>
</evidence>
<evidence type="ECO:0000259" key="9">
    <source>
        <dbReference type="Pfam" id="PF12320"/>
    </source>
</evidence>
<dbReference type="PANTHER" id="PTHR30337:SF0">
    <property type="entry name" value="NUCLEASE SBCCD SUBUNIT D"/>
    <property type="match status" value="1"/>
</dbReference>
<keyword evidence="11" id="KW-1185">Reference proteome</keyword>
<reference evidence="10 11" key="1">
    <citation type="submission" date="2023-03" db="EMBL/GenBank/DDBJ databases">
        <title>YIM 152171 draft genome.</title>
        <authorList>
            <person name="Yang Z."/>
        </authorList>
    </citation>
    <scope>NUCLEOTIDE SEQUENCE [LARGE SCALE GENOMIC DNA]</scope>
    <source>
        <strain evidence="10 11">YIM 152171</strain>
    </source>
</reference>
<proteinExistence type="inferred from homology"/>
<evidence type="ECO:0000256" key="1">
    <source>
        <dbReference type="ARBA" id="ARBA00010555"/>
    </source>
</evidence>
<evidence type="ECO:0000256" key="7">
    <source>
        <dbReference type="RuleBase" id="RU363069"/>
    </source>
</evidence>
<evidence type="ECO:0000313" key="11">
    <source>
        <dbReference type="Proteomes" id="UP001301140"/>
    </source>
</evidence>
<evidence type="ECO:0000256" key="5">
    <source>
        <dbReference type="ARBA" id="ARBA00022801"/>
    </source>
</evidence>
<protein>
    <recommendedName>
        <fullName evidence="3 7">Nuclease SbcCD subunit D</fullName>
    </recommendedName>
</protein>
<dbReference type="PANTHER" id="PTHR30337">
    <property type="entry name" value="COMPONENT OF ATP-DEPENDENT DSDNA EXONUCLEASE"/>
    <property type="match status" value="1"/>
</dbReference>
<dbReference type="GO" id="GO:0008408">
    <property type="term" value="F:3'-5' exonuclease activity"/>
    <property type="evidence" value="ECO:0007669"/>
    <property type="project" value="InterPro"/>
</dbReference>
<evidence type="ECO:0000313" key="10">
    <source>
        <dbReference type="EMBL" id="MDF1585069.1"/>
    </source>
</evidence>
<comment type="subunit">
    <text evidence="2 7">Heterodimer of SbcC and SbcD.</text>
</comment>
<dbReference type="InterPro" id="IPR041796">
    <property type="entry name" value="Mre11_N"/>
</dbReference>
<dbReference type="NCBIfam" id="TIGR00619">
    <property type="entry name" value="sbcd"/>
    <property type="match status" value="1"/>
</dbReference>
<comment type="similarity">
    <text evidence="1 7">Belongs to the SbcD family.</text>
</comment>
<sequence>MRLLHTADWHLGRQLHGHSLLDDQAHALDQIVAAAAELRPDAVIVAGDIYDRAVPPHEAVELLDEVLARLVQDLRLPTLLIAGNHDSPARLAFGARLMRGAGLVVVGQAGASPPLVLEDAHGPLDIFGLAYAEPALVRAVLGQAVHDHDAALRAQIAALGRDPGRRAVLVAHAFVAGGGESESERPLSVGGSGMVGTDAFAGFAYTALGHLHAPQSFADGRIRYSGSLLKYSLSEAAHAKSATLVEIDAAGACRTEDIVLSPRRDVRILTGLMASLLQAPRSEDYVACVIENTEALAEPFAQLRQVFPNLLMIERPFYAAGTAVQGAGAEALRREVPDLFADFFEQSVGQALSAEEAAMFAEIHDAWQKAQRESG</sequence>
<keyword evidence="5 7" id="KW-0378">Hydrolase</keyword>
<dbReference type="GO" id="GO:0004519">
    <property type="term" value="F:endonuclease activity"/>
    <property type="evidence" value="ECO:0007669"/>
    <property type="project" value="UniProtKB-KW"/>
</dbReference>
<keyword evidence="7" id="KW-0233">DNA recombination</keyword>